<proteinExistence type="predicted"/>
<dbReference type="Gene3D" id="2.40.70.10">
    <property type="entry name" value="Acid Proteases"/>
    <property type="match status" value="1"/>
</dbReference>
<evidence type="ECO:0000313" key="1">
    <source>
        <dbReference type="EMBL" id="UYV82819.1"/>
    </source>
</evidence>
<sequence length="233" mass="26504">MLTKVHIDDLATTFEFIVIPDCSHDIILWWDFFKATRAVIDCGHQELYLEETLPINDDQINLDVYSADHYVIPPKSSCKISVECIMHSLLTTFCQVKAGLRIANGNSKPLMIPSRMALGTMSDVNVGSVCSLKCDELIQEEDIWTNKLDQKIEAMIDLNLTEDQQNMMNVLKKLSDVFDFSRKSLPARSKIEHKIDTGDHAPTKQALPSVWDGEEKHTAGIWQNDETRYNSIF</sequence>
<accession>A0ABY6LQH9</accession>
<evidence type="ECO:0000313" key="2">
    <source>
        <dbReference type="Proteomes" id="UP001235939"/>
    </source>
</evidence>
<gene>
    <name evidence="1" type="ORF">LAZ67_22000972</name>
</gene>
<organism evidence="1 2">
    <name type="scientific">Cordylochernes scorpioides</name>
    <dbReference type="NCBI Taxonomy" id="51811"/>
    <lineage>
        <taxon>Eukaryota</taxon>
        <taxon>Metazoa</taxon>
        <taxon>Ecdysozoa</taxon>
        <taxon>Arthropoda</taxon>
        <taxon>Chelicerata</taxon>
        <taxon>Arachnida</taxon>
        <taxon>Pseudoscorpiones</taxon>
        <taxon>Cheliferoidea</taxon>
        <taxon>Chernetidae</taxon>
        <taxon>Cordylochernes</taxon>
    </lineage>
</organism>
<protein>
    <submittedName>
        <fullName evidence="1">Uncharacterized protein</fullName>
    </submittedName>
</protein>
<dbReference type="EMBL" id="CP092884">
    <property type="protein sequence ID" value="UYV82819.1"/>
    <property type="molecule type" value="Genomic_DNA"/>
</dbReference>
<reference evidence="1 2" key="1">
    <citation type="submission" date="2022-03" db="EMBL/GenBank/DDBJ databases">
        <title>A chromosomal length assembly of Cordylochernes scorpioides.</title>
        <authorList>
            <person name="Zeh D."/>
            <person name="Zeh J."/>
        </authorList>
    </citation>
    <scope>NUCLEOTIDE SEQUENCE [LARGE SCALE GENOMIC DNA]</scope>
    <source>
        <strain evidence="1">IN4F17</strain>
        <tissue evidence="1">Whole Body</tissue>
    </source>
</reference>
<dbReference type="Proteomes" id="UP001235939">
    <property type="component" value="Chromosome 22"/>
</dbReference>
<keyword evidence="2" id="KW-1185">Reference proteome</keyword>
<dbReference type="InterPro" id="IPR021109">
    <property type="entry name" value="Peptidase_aspartic_dom_sf"/>
</dbReference>
<name>A0ABY6LQH9_9ARAC</name>